<reference evidence="2" key="1">
    <citation type="journal article" date="2019" name="Int. J. Syst. Evol. Microbiol.">
        <title>The Global Catalogue of Microorganisms (GCM) 10K type strain sequencing project: providing services to taxonomists for standard genome sequencing and annotation.</title>
        <authorList>
            <consortium name="The Broad Institute Genomics Platform"/>
            <consortium name="The Broad Institute Genome Sequencing Center for Infectious Disease"/>
            <person name="Wu L."/>
            <person name="Ma J."/>
        </authorList>
    </citation>
    <scope>NUCLEOTIDE SEQUENCE [LARGE SCALE GENOMIC DNA]</scope>
    <source>
        <strain evidence="2">CCUG 61484</strain>
    </source>
</reference>
<evidence type="ECO:0000313" key="1">
    <source>
        <dbReference type="EMBL" id="MFD0792038.1"/>
    </source>
</evidence>
<keyword evidence="2" id="KW-1185">Reference proteome</keyword>
<dbReference type="EMBL" id="JBHTHZ010000001">
    <property type="protein sequence ID" value="MFD0792038.1"/>
    <property type="molecule type" value="Genomic_DNA"/>
</dbReference>
<proteinExistence type="predicted"/>
<organism evidence="1 2">
    <name type="scientific">Mucilaginibacter litoreus</name>
    <dbReference type="NCBI Taxonomy" id="1048221"/>
    <lineage>
        <taxon>Bacteria</taxon>
        <taxon>Pseudomonadati</taxon>
        <taxon>Bacteroidota</taxon>
        <taxon>Sphingobacteriia</taxon>
        <taxon>Sphingobacteriales</taxon>
        <taxon>Sphingobacteriaceae</taxon>
        <taxon>Mucilaginibacter</taxon>
    </lineage>
</organism>
<dbReference type="Pfam" id="PF09357">
    <property type="entry name" value="RteC"/>
    <property type="match status" value="1"/>
</dbReference>
<dbReference type="Proteomes" id="UP001597010">
    <property type="component" value="Unassembled WGS sequence"/>
</dbReference>
<accession>A0ABW3ALZ0</accession>
<evidence type="ECO:0000313" key="2">
    <source>
        <dbReference type="Proteomes" id="UP001597010"/>
    </source>
</evidence>
<comment type="caution">
    <text evidence="1">The sequence shown here is derived from an EMBL/GenBank/DDBJ whole genome shotgun (WGS) entry which is preliminary data.</text>
</comment>
<protein>
    <submittedName>
        <fullName evidence="1">RteC domain-containing protein</fullName>
    </submittedName>
</protein>
<dbReference type="RefSeq" id="WP_377110749.1">
    <property type="nucleotide sequence ID" value="NZ_JBHTHZ010000001.1"/>
</dbReference>
<dbReference type="InterPro" id="IPR018534">
    <property type="entry name" value="Tet_reg_excision_RteC"/>
</dbReference>
<sequence length="188" mass="21897">MQELEAIRRFFRQYAFLYAYFRQGMMEMDHLYFIRGERVQHLLLPDVSEPDPNFSTAADYLYSKFRALERQQEWLLAQISALEPQGGPVKRLRSLRWTGESINLVELGYGLFYSGQFNNGKAGIGEIFSWLEENLQVSIGIPARRFVEISRRKRLSRTKFLDSLRDAVNKKADEGDAYVPGKGNSKWD</sequence>
<name>A0ABW3ALZ0_9SPHI</name>
<gene>
    <name evidence="1" type="ORF">ACFQZX_00335</name>
</gene>